<name>C1EIF8_MICCC</name>
<evidence type="ECO:0000313" key="10">
    <source>
        <dbReference type="EMBL" id="ACO67852.1"/>
    </source>
</evidence>
<keyword evidence="4 9" id="KW-0812">Transmembrane</keyword>
<evidence type="ECO:0000256" key="2">
    <source>
        <dbReference type="ARBA" id="ARBA00022469"/>
    </source>
</evidence>
<dbReference type="InterPro" id="IPR007826">
    <property type="entry name" value="PSII_PsbM"/>
</dbReference>
<evidence type="ECO:0000256" key="6">
    <source>
        <dbReference type="ARBA" id="ARBA00023136"/>
    </source>
</evidence>
<dbReference type="AlphaFoldDB" id="C1EIF8"/>
<keyword evidence="2" id="KW-0674">Reaction center</keyword>
<accession>C1EIF8</accession>
<evidence type="ECO:0000256" key="1">
    <source>
        <dbReference type="ARBA" id="ARBA00004167"/>
    </source>
</evidence>
<evidence type="ECO:0000256" key="7">
    <source>
        <dbReference type="ARBA" id="ARBA00023276"/>
    </source>
</evidence>
<sequence>MRLPQQTRQPIRCSHSCTSKVINSTTVFGLPRPIRTRNWPNEIRIRARESSEGTTASIVAWWGGIFAPASTQHTSQLQPRIMSCIAAAGLIPLRAAPVRRAASAKSSKVRFPEERARSHPRAPPRTGDSTRASGRVRAERTGAASHARFRRAPRVLARSPPDRAMTSPLIANPRARPRLATKFSPIPPPPPSPPSQTQAVVVAPRAAARTEVVAKASPQKLAASVAASFPAFAAPAAFAAQEVNQVALEGVNILGVIATALFIIIPTSFLIILYVKSASEGNVSGGFSQKYYDESKKRGDKKTNEAAVLKGKGLGMRPSK</sequence>
<dbReference type="RefSeq" id="XP_002506594.1">
    <property type="nucleotide sequence ID" value="XM_002506548.1"/>
</dbReference>
<dbReference type="OrthoDB" id="564131at2759"/>
<dbReference type="InParanoid" id="C1EIF8"/>
<reference evidence="10 11" key="1">
    <citation type="journal article" date="2009" name="Science">
        <title>Green evolution and dynamic adaptations revealed by genomes of the marine picoeukaryotes Micromonas.</title>
        <authorList>
            <person name="Worden A.Z."/>
            <person name="Lee J.H."/>
            <person name="Mock T."/>
            <person name="Rouze P."/>
            <person name="Simmons M.P."/>
            <person name="Aerts A.L."/>
            <person name="Allen A.E."/>
            <person name="Cuvelier M.L."/>
            <person name="Derelle E."/>
            <person name="Everett M.V."/>
            <person name="Foulon E."/>
            <person name="Grimwood J."/>
            <person name="Gundlach H."/>
            <person name="Henrissat B."/>
            <person name="Napoli C."/>
            <person name="McDonald S.M."/>
            <person name="Parker M.S."/>
            <person name="Rombauts S."/>
            <person name="Salamov A."/>
            <person name="Von Dassow P."/>
            <person name="Badger J.H."/>
            <person name="Coutinho P.M."/>
            <person name="Demir E."/>
            <person name="Dubchak I."/>
            <person name="Gentemann C."/>
            <person name="Eikrem W."/>
            <person name="Gready J.E."/>
            <person name="John U."/>
            <person name="Lanier W."/>
            <person name="Lindquist E.A."/>
            <person name="Lucas S."/>
            <person name="Mayer K.F."/>
            <person name="Moreau H."/>
            <person name="Not F."/>
            <person name="Otillar R."/>
            <person name="Panaud O."/>
            <person name="Pangilinan J."/>
            <person name="Paulsen I."/>
            <person name="Piegu B."/>
            <person name="Poliakov A."/>
            <person name="Robbens S."/>
            <person name="Schmutz J."/>
            <person name="Toulza E."/>
            <person name="Wyss T."/>
            <person name="Zelensky A."/>
            <person name="Zhou K."/>
            <person name="Armbrust E.V."/>
            <person name="Bhattacharya D."/>
            <person name="Goodenough U.W."/>
            <person name="Van de Peer Y."/>
            <person name="Grigoriev I.V."/>
        </authorList>
    </citation>
    <scope>NUCLEOTIDE SEQUENCE [LARGE SCALE GENOMIC DNA]</scope>
    <source>
        <strain evidence="11">RCC299 / NOUM17</strain>
    </source>
</reference>
<dbReference type="GO" id="GO:0019684">
    <property type="term" value="P:photosynthesis, light reaction"/>
    <property type="evidence" value="ECO:0007669"/>
    <property type="project" value="InterPro"/>
</dbReference>
<comment type="subcellular location">
    <subcellularLocation>
        <location evidence="1">Membrane</location>
        <topology evidence="1">Single-pass membrane protein</topology>
    </subcellularLocation>
</comment>
<dbReference type="GeneID" id="8249348"/>
<keyword evidence="5 9" id="KW-1133">Transmembrane helix</keyword>
<dbReference type="STRING" id="296587.C1EIF8"/>
<keyword evidence="6 9" id="KW-0472">Membrane</keyword>
<dbReference type="Proteomes" id="UP000002009">
    <property type="component" value="Chromosome 15"/>
</dbReference>
<keyword evidence="3" id="KW-0602">Photosynthesis</keyword>
<gene>
    <name evidence="10" type="ORF">MICPUN_64561</name>
</gene>
<keyword evidence="11" id="KW-1185">Reference proteome</keyword>
<feature type="region of interest" description="Disordered" evidence="8">
    <location>
        <begin position="293"/>
        <end position="320"/>
    </location>
</feature>
<evidence type="ECO:0000313" key="11">
    <source>
        <dbReference type="Proteomes" id="UP000002009"/>
    </source>
</evidence>
<organism evidence="10 11">
    <name type="scientific">Micromonas commoda (strain RCC299 / NOUM17 / CCMP2709)</name>
    <name type="common">Picoplanktonic green alga</name>
    <dbReference type="NCBI Taxonomy" id="296587"/>
    <lineage>
        <taxon>Eukaryota</taxon>
        <taxon>Viridiplantae</taxon>
        <taxon>Chlorophyta</taxon>
        <taxon>Mamiellophyceae</taxon>
        <taxon>Mamiellales</taxon>
        <taxon>Mamiellaceae</taxon>
        <taxon>Micromonas</taxon>
    </lineage>
</organism>
<evidence type="ECO:0000256" key="8">
    <source>
        <dbReference type="SAM" id="MobiDB-lite"/>
    </source>
</evidence>
<protein>
    <recommendedName>
        <fullName evidence="12">Photosystem II PsbM protein</fullName>
    </recommendedName>
</protein>
<dbReference type="SUPFAM" id="SSF161033">
    <property type="entry name" value="Photosystem II reaction center protein M, PsbM"/>
    <property type="match status" value="1"/>
</dbReference>
<feature type="transmembrane region" description="Helical" evidence="9">
    <location>
        <begin position="221"/>
        <end position="241"/>
    </location>
</feature>
<dbReference type="GO" id="GO:0005737">
    <property type="term" value="C:cytoplasm"/>
    <property type="evidence" value="ECO:0007669"/>
    <property type="project" value="UniProtKB-ARBA"/>
</dbReference>
<dbReference type="NCBIfam" id="TIGR03038">
    <property type="entry name" value="PS_II_psbM"/>
    <property type="match status" value="1"/>
</dbReference>
<feature type="transmembrane region" description="Helical" evidence="9">
    <location>
        <begin position="253"/>
        <end position="275"/>
    </location>
</feature>
<keyword evidence="7" id="KW-0604">Photosystem II</keyword>
<dbReference type="HAMAP" id="MF_00438">
    <property type="entry name" value="PSII_PsbM"/>
    <property type="match status" value="1"/>
</dbReference>
<evidence type="ECO:0008006" key="12">
    <source>
        <dbReference type="Google" id="ProtNLM"/>
    </source>
</evidence>
<evidence type="ECO:0000256" key="4">
    <source>
        <dbReference type="ARBA" id="ARBA00022692"/>
    </source>
</evidence>
<evidence type="ECO:0000256" key="3">
    <source>
        <dbReference type="ARBA" id="ARBA00022531"/>
    </source>
</evidence>
<dbReference type="KEGG" id="mis:MICPUN_64561"/>
<dbReference type="EMBL" id="CP001333">
    <property type="protein sequence ID" value="ACO67852.1"/>
    <property type="molecule type" value="Genomic_DNA"/>
</dbReference>
<feature type="region of interest" description="Disordered" evidence="8">
    <location>
        <begin position="99"/>
        <end position="149"/>
    </location>
</feature>
<dbReference type="PANTHER" id="PTHR35774">
    <property type="entry name" value="PHOTOSYSTEM II REACTION CENTER PROTEIN M"/>
    <property type="match status" value="1"/>
</dbReference>
<dbReference type="InterPro" id="IPR037269">
    <property type="entry name" value="PSII_PsbM_sf"/>
</dbReference>
<dbReference type="GO" id="GO:0009523">
    <property type="term" value="C:photosystem II"/>
    <property type="evidence" value="ECO:0007669"/>
    <property type="project" value="UniProtKB-KW"/>
</dbReference>
<evidence type="ECO:0000256" key="5">
    <source>
        <dbReference type="ARBA" id="ARBA00022989"/>
    </source>
</evidence>
<proteinExistence type="inferred from homology"/>
<evidence type="ECO:0000256" key="9">
    <source>
        <dbReference type="SAM" id="Phobius"/>
    </source>
</evidence>
<feature type="compositionally biased region" description="Basic and acidic residues" evidence="8">
    <location>
        <begin position="293"/>
        <end position="304"/>
    </location>
</feature>
<dbReference type="PANTHER" id="PTHR35774:SF1">
    <property type="entry name" value="PHOTOSYSTEM II REACTION CENTER PROTEIN M"/>
    <property type="match status" value="1"/>
</dbReference>
<dbReference type="Pfam" id="PF05151">
    <property type="entry name" value="PsbM"/>
    <property type="match status" value="1"/>
</dbReference>